<sequence>MRFLWIVLLAAGLCAGEFDEAVAEYNQGNYIKALDAFYVLAKEGHPKAQFNVGLIYANGKGVNKDRYQAMVWYRKAAEQGNTAAQYNLAKLIAQRPDKEDPRALEQIKYWYEKAAEGGRKEAINDLALLYLEGKGVKKNKLKAFELFKKAAEMGDSAAQLNVALMYAWGEGLPNDKIKAYKNLKKALSQGRTEASAYLERLCKESSWACQGN</sequence>
<reference evidence="5 6" key="1">
    <citation type="submission" date="2015-11" db="EMBL/GenBank/DDBJ databases">
        <title>Draft genome of Sulfurovum riftiae 1812E, a member of the Epsilonproteobacteria isolated from the tube of the deep-sea hydrothermal vent tubewom Riftia pachyptila.</title>
        <authorList>
            <person name="Vetriani C."/>
            <person name="Giovannelli D."/>
        </authorList>
    </citation>
    <scope>NUCLEOTIDE SEQUENCE [LARGE SCALE GENOMIC DNA]</scope>
    <source>
        <strain evidence="5 6">1812E</strain>
    </source>
</reference>
<protein>
    <recommendedName>
        <fullName evidence="2">beta-lactamase</fullName>
        <ecNumber evidence="2">3.5.2.6</ecNumber>
    </recommendedName>
</protein>
<name>A0A151CDJ2_9BACT</name>
<evidence type="ECO:0000313" key="6">
    <source>
        <dbReference type="Proteomes" id="UP000075359"/>
    </source>
</evidence>
<dbReference type="GO" id="GO:0008800">
    <property type="term" value="F:beta-lactamase activity"/>
    <property type="evidence" value="ECO:0007669"/>
    <property type="project" value="UniProtKB-EC"/>
</dbReference>
<dbReference type="EC" id="3.5.2.6" evidence="2"/>
<dbReference type="InterPro" id="IPR052748">
    <property type="entry name" value="ISR_Activator"/>
</dbReference>
<dbReference type="OrthoDB" id="5372609at2"/>
<dbReference type="Proteomes" id="UP000075359">
    <property type="component" value="Unassembled WGS sequence"/>
</dbReference>
<keyword evidence="4" id="KW-0046">Antibiotic resistance</keyword>
<proteinExistence type="predicted"/>
<comment type="caution">
    <text evidence="5">The sequence shown here is derived from an EMBL/GenBank/DDBJ whole genome shotgun (WGS) entry which is preliminary data.</text>
</comment>
<keyword evidence="3" id="KW-1015">Disulfide bond</keyword>
<evidence type="ECO:0000256" key="2">
    <source>
        <dbReference type="ARBA" id="ARBA00012865"/>
    </source>
</evidence>
<dbReference type="SMART" id="SM00671">
    <property type="entry name" value="SEL1"/>
    <property type="match status" value="4"/>
</dbReference>
<dbReference type="Gene3D" id="1.25.40.10">
    <property type="entry name" value="Tetratricopeptide repeat domain"/>
    <property type="match status" value="2"/>
</dbReference>
<evidence type="ECO:0000256" key="3">
    <source>
        <dbReference type="ARBA" id="ARBA00023157"/>
    </source>
</evidence>
<accession>A0A151CDJ2</accession>
<organism evidence="5 6">
    <name type="scientific">Sulfurovum riftiae</name>
    <dbReference type="NCBI Taxonomy" id="1630136"/>
    <lineage>
        <taxon>Bacteria</taxon>
        <taxon>Pseudomonadati</taxon>
        <taxon>Campylobacterota</taxon>
        <taxon>Epsilonproteobacteria</taxon>
        <taxon>Campylobacterales</taxon>
        <taxon>Sulfurovaceae</taxon>
        <taxon>Sulfurovum</taxon>
    </lineage>
</organism>
<dbReference type="GO" id="GO:0046677">
    <property type="term" value="P:response to antibiotic"/>
    <property type="evidence" value="ECO:0007669"/>
    <property type="project" value="UniProtKB-KW"/>
</dbReference>
<dbReference type="EMBL" id="LNKT01000071">
    <property type="protein sequence ID" value="KYJ85588.1"/>
    <property type="molecule type" value="Genomic_DNA"/>
</dbReference>
<dbReference type="InterPro" id="IPR011990">
    <property type="entry name" value="TPR-like_helical_dom_sf"/>
</dbReference>
<dbReference type="InterPro" id="IPR006597">
    <property type="entry name" value="Sel1-like"/>
</dbReference>
<evidence type="ECO:0000313" key="5">
    <source>
        <dbReference type="EMBL" id="KYJ85588.1"/>
    </source>
</evidence>
<evidence type="ECO:0000256" key="1">
    <source>
        <dbReference type="ARBA" id="ARBA00001526"/>
    </source>
</evidence>
<gene>
    <name evidence="5" type="ORF">AS592_00685</name>
</gene>
<dbReference type="PANTHER" id="PTHR45011">
    <property type="entry name" value="DAP3-BINDING CELL DEATH ENHANCER 1"/>
    <property type="match status" value="1"/>
</dbReference>
<dbReference type="RefSeq" id="WP_067332368.1">
    <property type="nucleotide sequence ID" value="NZ_LNKT01000071.1"/>
</dbReference>
<dbReference type="Pfam" id="PF08238">
    <property type="entry name" value="Sel1"/>
    <property type="match status" value="4"/>
</dbReference>
<dbReference type="PANTHER" id="PTHR45011:SF1">
    <property type="entry name" value="DAP3-BINDING CELL DEATH ENHANCER 1"/>
    <property type="match status" value="1"/>
</dbReference>
<evidence type="ECO:0000256" key="4">
    <source>
        <dbReference type="ARBA" id="ARBA00023251"/>
    </source>
</evidence>
<keyword evidence="6" id="KW-1185">Reference proteome</keyword>
<dbReference type="AlphaFoldDB" id="A0A151CDJ2"/>
<comment type="catalytic activity">
    <reaction evidence="1">
        <text>a beta-lactam + H2O = a substituted beta-amino acid</text>
        <dbReference type="Rhea" id="RHEA:20401"/>
        <dbReference type="ChEBI" id="CHEBI:15377"/>
        <dbReference type="ChEBI" id="CHEBI:35627"/>
        <dbReference type="ChEBI" id="CHEBI:140347"/>
        <dbReference type="EC" id="3.5.2.6"/>
    </reaction>
</comment>
<dbReference type="STRING" id="1630136.AS592_00685"/>
<dbReference type="SUPFAM" id="SSF81901">
    <property type="entry name" value="HCP-like"/>
    <property type="match status" value="1"/>
</dbReference>